<dbReference type="InterPro" id="IPR001444">
    <property type="entry name" value="Flag_bb_rod_N"/>
</dbReference>
<dbReference type="Pfam" id="PF00460">
    <property type="entry name" value="Flg_bb_rod"/>
    <property type="match status" value="1"/>
</dbReference>
<evidence type="ECO:0000256" key="1">
    <source>
        <dbReference type="ARBA" id="ARBA00004365"/>
    </source>
</evidence>
<dbReference type="PANTHER" id="PTHR30033:SF1">
    <property type="entry name" value="FLAGELLAR HOOK-ASSOCIATED PROTEIN 1"/>
    <property type="match status" value="1"/>
</dbReference>
<evidence type="ECO:0000313" key="12">
    <source>
        <dbReference type="Proteomes" id="UP000199527"/>
    </source>
</evidence>
<evidence type="ECO:0000313" key="11">
    <source>
        <dbReference type="EMBL" id="SDK20079.1"/>
    </source>
</evidence>
<dbReference type="RefSeq" id="WP_090367917.1">
    <property type="nucleotide sequence ID" value="NZ_FNEM01000021.1"/>
</dbReference>
<dbReference type="AlphaFoldDB" id="A0A1G8ZY60"/>
<feature type="domain" description="Flagellar basal body rod protein N-terminal" evidence="8">
    <location>
        <begin position="5"/>
        <end position="34"/>
    </location>
</feature>
<dbReference type="OrthoDB" id="9802553at2"/>
<keyword evidence="11" id="KW-0966">Cell projection</keyword>
<dbReference type="InterPro" id="IPR010930">
    <property type="entry name" value="Flg_bb/hook_C_dom"/>
</dbReference>
<dbReference type="InterPro" id="IPR053927">
    <property type="entry name" value="FlgK_helical"/>
</dbReference>
<feature type="domain" description="Flagellar basal-body/hook protein C-terminal" evidence="9">
    <location>
        <begin position="417"/>
        <end position="454"/>
    </location>
</feature>
<gene>
    <name evidence="7" type="primary">flgK</name>
    <name evidence="11" type="ORF">SAMN04488540_12144</name>
</gene>
<sequence>MSNMINIGLSGLLASQSALSVTSNNIANANVAGYSRQQAMLATVSGGAYGSGVAVTGVRRIADQYLVDQVWSNASNAEFHAVQKSYFGQVEQIFGSEGSDISAGLDQLYAALNANLLAPDDIATRQAALNEAEGLALRFNAINDGVQSQFDQIESQLGASVTEANVYLQQIARLNSEVKSHGGVETAPPELLDERDNVIAELSKLMDVSVSENKDGTLNVALSQGQPLVVGAVAAELSLTPDPATPEFGLLSLSFGDNRFSLDEGIEGSMGSLLDYRDNSLKDSKAFIDELAQQIADEMNTVLMAGTDLNGNPPTQDLFSYDPANPAGTLKVTDGFTADKLAFAKDGTPGDNSNLQDLIDLANKPLTFVSLGLESTMGDAFASKMGQLGSSSQQARLNADSSEQSLIRAQSDWAGVSGVNTDEEGANLILYQQAYQSNAKVISTADQLFQTVLQAF</sequence>
<name>A0A1G8ZY60_9GAMM</name>
<proteinExistence type="inferred from homology"/>
<dbReference type="NCBIfam" id="TIGR02492">
    <property type="entry name" value="flgK_ends"/>
    <property type="match status" value="1"/>
</dbReference>
<reference evidence="12" key="1">
    <citation type="submission" date="2016-10" db="EMBL/GenBank/DDBJ databases">
        <authorList>
            <person name="Varghese N."/>
            <person name="Submissions S."/>
        </authorList>
    </citation>
    <scope>NUCLEOTIDE SEQUENCE [LARGE SCALE GENOMIC DNA]</scope>
    <source>
        <strain evidence="12">DSM 23317</strain>
    </source>
</reference>
<keyword evidence="5 7" id="KW-0964">Secreted</keyword>
<keyword evidence="12" id="KW-1185">Reference proteome</keyword>
<accession>A0A1G8ZY60</accession>
<evidence type="ECO:0000259" key="9">
    <source>
        <dbReference type="Pfam" id="PF06429"/>
    </source>
</evidence>
<dbReference type="GO" id="GO:0005198">
    <property type="term" value="F:structural molecule activity"/>
    <property type="evidence" value="ECO:0007669"/>
    <property type="project" value="UniProtKB-UniRule"/>
</dbReference>
<evidence type="ECO:0000256" key="6">
    <source>
        <dbReference type="ARBA" id="ARBA00023143"/>
    </source>
</evidence>
<dbReference type="InterPro" id="IPR002371">
    <property type="entry name" value="FlgK"/>
</dbReference>
<dbReference type="EMBL" id="FNEM01000021">
    <property type="protein sequence ID" value="SDK20079.1"/>
    <property type="molecule type" value="Genomic_DNA"/>
</dbReference>
<feature type="domain" description="Flagellar hook-associated protein FlgK helical" evidence="10">
    <location>
        <begin position="88"/>
        <end position="319"/>
    </location>
</feature>
<dbReference type="GO" id="GO:0044780">
    <property type="term" value="P:bacterial-type flagellum assembly"/>
    <property type="evidence" value="ECO:0007669"/>
    <property type="project" value="InterPro"/>
</dbReference>
<dbReference type="PROSITE" id="PS00588">
    <property type="entry name" value="FLAGELLA_BB_ROD"/>
    <property type="match status" value="1"/>
</dbReference>
<dbReference type="PRINTS" id="PR01005">
    <property type="entry name" value="FLGHOOKAP1"/>
</dbReference>
<protein>
    <recommendedName>
        <fullName evidence="4 7">Flagellar hook-associated protein 1</fullName>
        <shortName evidence="7">HAP1</shortName>
    </recommendedName>
</protein>
<evidence type="ECO:0000256" key="4">
    <source>
        <dbReference type="ARBA" id="ARBA00016244"/>
    </source>
</evidence>
<keyword evidence="11" id="KW-0282">Flagellum</keyword>
<dbReference type="Proteomes" id="UP000199527">
    <property type="component" value="Unassembled WGS sequence"/>
</dbReference>
<evidence type="ECO:0000259" key="8">
    <source>
        <dbReference type="Pfam" id="PF00460"/>
    </source>
</evidence>
<evidence type="ECO:0000259" key="10">
    <source>
        <dbReference type="Pfam" id="PF22638"/>
    </source>
</evidence>
<dbReference type="PANTHER" id="PTHR30033">
    <property type="entry name" value="FLAGELLAR HOOK-ASSOCIATED PROTEIN 1"/>
    <property type="match status" value="1"/>
</dbReference>
<evidence type="ECO:0000256" key="7">
    <source>
        <dbReference type="RuleBase" id="RU362065"/>
    </source>
</evidence>
<dbReference type="SUPFAM" id="SSF64518">
    <property type="entry name" value="Phase 1 flagellin"/>
    <property type="match status" value="1"/>
</dbReference>
<comment type="similarity">
    <text evidence="3 7">Belongs to the flagella basal body rod proteins family.</text>
</comment>
<dbReference type="Pfam" id="PF06429">
    <property type="entry name" value="Flg_bbr_C"/>
    <property type="match status" value="1"/>
</dbReference>
<evidence type="ECO:0000256" key="3">
    <source>
        <dbReference type="ARBA" id="ARBA00009677"/>
    </source>
</evidence>
<keyword evidence="11" id="KW-0969">Cilium</keyword>
<comment type="subcellular location">
    <subcellularLocation>
        <location evidence="1 7">Bacterial flagellum</location>
    </subcellularLocation>
    <subcellularLocation>
        <location evidence="2 7">Secreted</location>
    </subcellularLocation>
</comment>
<dbReference type="GO" id="GO:0009424">
    <property type="term" value="C:bacterial-type flagellum hook"/>
    <property type="evidence" value="ECO:0007669"/>
    <property type="project" value="UniProtKB-UniRule"/>
</dbReference>
<organism evidence="11 12">
    <name type="scientific">Ferrimonas sediminum</name>
    <dbReference type="NCBI Taxonomy" id="718193"/>
    <lineage>
        <taxon>Bacteria</taxon>
        <taxon>Pseudomonadati</taxon>
        <taxon>Pseudomonadota</taxon>
        <taxon>Gammaproteobacteria</taxon>
        <taxon>Alteromonadales</taxon>
        <taxon>Ferrimonadaceae</taxon>
        <taxon>Ferrimonas</taxon>
    </lineage>
</organism>
<dbReference type="InterPro" id="IPR019776">
    <property type="entry name" value="Flagellar_basal_body_rod_CS"/>
</dbReference>
<evidence type="ECO:0000256" key="5">
    <source>
        <dbReference type="ARBA" id="ARBA00022525"/>
    </source>
</evidence>
<dbReference type="Pfam" id="PF22638">
    <property type="entry name" value="FlgK_D1"/>
    <property type="match status" value="1"/>
</dbReference>
<keyword evidence="6 7" id="KW-0975">Bacterial flagellum</keyword>
<evidence type="ECO:0000256" key="2">
    <source>
        <dbReference type="ARBA" id="ARBA00004613"/>
    </source>
</evidence>
<dbReference type="GO" id="GO:0005576">
    <property type="term" value="C:extracellular region"/>
    <property type="evidence" value="ECO:0007669"/>
    <property type="project" value="UniProtKB-SubCell"/>
</dbReference>